<sequence length="180" mass="19265">MRSRERILEIARTHDPRALRLNDIAREAGVGIGTVYRHFPTARALVEALSVDSLARLEAAAEASIADADPASALRRFVCDAVALQLEDGGLEAVLTDLEQTDAAMHTECTAARAKVFDGYAAVLGRAQRADVARADLTPAQLRRLVCGIEHAVRLGSPDDRELLIDILLAGIRPAAVAAH</sequence>
<dbReference type="InterPro" id="IPR050109">
    <property type="entry name" value="HTH-type_TetR-like_transc_reg"/>
</dbReference>
<keyword evidence="3" id="KW-0804">Transcription</keyword>
<organism evidence="6 7">
    <name type="scientific">Microbacterium aoyamense</name>
    <dbReference type="NCBI Taxonomy" id="344166"/>
    <lineage>
        <taxon>Bacteria</taxon>
        <taxon>Bacillati</taxon>
        <taxon>Actinomycetota</taxon>
        <taxon>Actinomycetes</taxon>
        <taxon>Micrococcales</taxon>
        <taxon>Microbacteriaceae</taxon>
        <taxon>Microbacterium</taxon>
    </lineage>
</organism>
<gene>
    <name evidence="6" type="ORF">GCM10009775_10540</name>
</gene>
<reference evidence="7" key="1">
    <citation type="journal article" date="2019" name="Int. J. Syst. Evol. Microbiol.">
        <title>The Global Catalogue of Microorganisms (GCM) 10K type strain sequencing project: providing services to taxonomists for standard genome sequencing and annotation.</title>
        <authorList>
            <consortium name="The Broad Institute Genomics Platform"/>
            <consortium name="The Broad Institute Genome Sequencing Center for Infectious Disease"/>
            <person name="Wu L."/>
            <person name="Ma J."/>
        </authorList>
    </citation>
    <scope>NUCLEOTIDE SEQUENCE [LARGE SCALE GENOMIC DNA]</scope>
    <source>
        <strain evidence="7">JCM 14900</strain>
    </source>
</reference>
<dbReference type="EMBL" id="BAAAOF010000002">
    <property type="protein sequence ID" value="GAA1919831.1"/>
    <property type="molecule type" value="Genomic_DNA"/>
</dbReference>
<dbReference type="PROSITE" id="PS50977">
    <property type="entry name" value="HTH_TETR_2"/>
    <property type="match status" value="1"/>
</dbReference>
<dbReference type="Proteomes" id="UP001501343">
    <property type="component" value="Unassembled WGS sequence"/>
</dbReference>
<keyword evidence="1" id="KW-0805">Transcription regulation</keyword>
<evidence type="ECO:0000256" key="4">
    <source>
        <dbReference type="PROSITE-ProRule" id="PRU00335"/>
    </source>
</evidence>
<feature type="domain" description="HTH tetR-type" evidence="5">
    <location>
        <begin position="1"/>
        <end position="57"/>
    </location>
</feature>
<dbReference type="InterPro" id="IPR001647">
    <property type="entry name" value="HTH_TetR"/>
</dbReference>
<name>A0ABP5ASJ6_9MICO</name>
<dbReference type="InterPro" id="IPR036271">
    <property type="entry name" value="Tet_transcr_reg_TetR-rel_C_sf"/>
</dbReference>
<proteinExistence type="predicted"/>
<evidence type="ECO:0000256" key="3">
    <source>
        <dbReference type="ARBA" id="ARBA00023163"/>
    </source>
</evidence>
<evidence type="ECO:0000259" key="5">
    <source>
        <dbReference type="PROSITE" id="PS50977"/>
    </source>
</evidence>
<feature type="DNA-binding region" description="H-T-H motif" evidence="4">
    <location>
        <begin position="20"/>
        <end position="39"/>
    </location>
</feature>
<dbReference type="Pfam" id="PF00440">
    <property type="entry name" value="TetR_N"/>
    <property type="match status" value="1"/>
</dbReference>
<protein>
    <submittedName>
        <fullName evidence="6">TetR/AcrR family transcriptional regulator</fullName>
    </submittedName>
</protein>
<dbReference type="PANTHER" id="PTHR30055">
    <property type="entry name" value="HTH-TYPE TRANSCRIPTIONAL REGULATOR RUTR"/>
    <property type="match status" value="1"/>
</dbReference>
<evidence type="ECO:0000313" key="7">
    <source>
        <dbReference type="Proteomes" id="UP001501343"/>
    </source>
</evidence>
<dbReference type="Pfam" id="PF21597">
    <property type="entry name" value="TetR_C_43"/>
    <property type="match status" value="1"/>
</dbReference>
<keyword evidence="2 4" id="KW-0238">DNA-binding</keyword>
<accession>A0ABP5ASJ6</accession>
<evidence type="ECO:0000256" key="2">
    <source>
        <dbReference type="ARBA" id="ARBA00023125"/>
    </source>
</evidence>
<dbReference type="SUPFAM" id="SSF46689">
    <property type="entry name" value="Homeodomain-like"/>
    <property type="match status" value="1"/>
</dbReference>
<dbReference type="SUPFAM" id="SSF48498">
    <property type="entry name" value="Tetracyclin repressor-like, C-terminal domain"/>
    <property type="match status" value="1"/>
</dbReference>
<evidence type="ECO:0000256" key="1">
    <source>
        <dbReference type="ARBA" id="ARBA00023015"/>
    </source>
</evidence>
<dbReference type="InterPro" id="IPR009057">
    <property type="entry name" value="Homeodomain-like_sf"/>
</dbReference>
<dbReference type="InterPro" id="IPR049445">
    <property type="entry name" value="TetR_SbtR-like_C"/>
</dbReference>
<dbReference type="PANTHER" id="PTHR30055:SF234">
    <property type="entry name" value="HTH-TYPE TRANSCRIPTIONAL REGULATOR BETI"/>
    <property type="match status" value="1"/>
</dbReference>
<keyword evidence="7" id="KW-1185">Reference proteome</keyword>
<evidence type="ECO:0000313" key="6">
    <source>
        <dbReference type="EMBL" id="GAA1919831.1"/>
    </source>
</evidence>
<comment type="caution">
    <text evidence="6">The sequence shown here is derived from an EMBL/GenBank/DDBJ whole genome shotgun (WGS) entry which is preliminary data.</text>
</comment>
<dbReference type="Gene3D" id="1.10.357.10">
    <property type="entry name" value="Tetracycline Repressor, domain 2"/>
    <property type="match status" value="1"/>
</dbReference>